<reference evidence="2 3" key="1">
    <citation type="submission" date="2016-11" db="EMBL/GenBank/DDBJ databases">
        <authorList>
            <person name="Jaros S."/>
            <person name="Januszkiewicz K."/>
            <person name="Wedrychowicz H."/>
        </authorList>
    </citation>
    <scope>NUCLEOTIDE SEQUENCE [LARGE SCALE GENOMIC DNA]</scope>
    <source>
        <strain evidence="2 3">CGMCC 1.6102</strain>
    </source>
</reference>
<gene>
    <name evidence="2" type="ORF">SAMN04488057_105341</name>
</gene>
<keyword evidence="3" id="KW-1185">Reference proteome</keyword>
<dbReference type="EMBL" id="FRCY01000005">
    <property type="protein sequence ID" value="SHN03367.1"/>
    <property type="molecule type" value="Genomic_DNA"/>
</dbReference>
<dbReference type="Pfam" id="PF05618">
    <property type="entry name" value="Zn_protease"/>
    <property type="match status" value="1"/>
</dbReference>
<accession>A0A1M7NJB3</accession>
<dbReference type="InterPro" id="IPR008503">
    <property type="entry name" value="Asp_endopeptidase"/>
</dbReference>
<name>A0A1M7NJB3_9BACT</name>
<dbReference type="PANTHER" id="PTHR38037">
    <property type="entry name" value="ZN_PROTEASE DOMAIN-CONTAINING PROTEIN"/>
    <property type="match status" value="1"/>
</dbReference>
<dbReference type="STRING" id="388280.SAMN04488057_105341"/>
<dbReference type="SUPFAM" id="SSF50630">
    <property type="entry name" value="Acid proteases"/>
    <property type="match status" value="1"/>
</dbReference>
<dbReference type="Proteomes" id="UP000184513">
    <property type="component" value="Unassembled WGS sequence"/>
</dbReference>
<dbReference type="OrthoDB" id="9782977at2"/>
<dbReference type="PANTHER" id="PTHR38037:SF2">
    <property type="entry name" value="ATP-DEPENDENT ZINC PROTEASE DOMAIN-CONTAINING PROTEIN-RELATED"/>
    <property type="match status" value="1"/>
</dbReference>
<proteinExistence type="predicted"/>
<sequence>MEKQVIGRKERISLPDWGIGSVIAKVDTGAYNCTIHASSVNEVREGGDTFLEFVPLAPSHAAYTGDKVKTKTYKVKKVKNSFGQIEKRYLLRTTLALGDFTFPAAFTLSDRSEMKNAVLLGRKILKGRFMVDVDKVNLIGKTG</sequence>
<feature type="domain" description="Retropepsin-like aspartic endopeptidase" evidence="1">
    <location>
        <begin position="5"/>
        <end position="137"/>
    </location>
</feature>
<evidence type="ECO:0000313" key="2">
    <source>
        <dbReference type="EMBL" id="SHN03367.1"/>
    </source>
</evidence>
<dbReference type="Gene3D" id="2.40.70.10">
    <property type="entry name" value="Acid Proteases"/>
    <property type="match status" value="1"/>
</dbReference>
<organism evidence="2 3">
    <name type="scientific">Cyclobacterium lianum</name>
    <dbReference type="NCBI Taxonomy" id="388280"/>
    <lineage>
        <taxon>Bacteria</taxon>
        <taxon>Pseudomonadati</taxon>
        <taxon>Bacteroidota</taxon>
        <taxon>Cytophagia</taxon>
        <taxon>Cytophagales</taxon>
        <taxon>Cyclobacteriaceae</taxon>
        <taxon>Cyclobacterium</taxon>
    </lineage>
</organism>
<evidence type="ECO:0000313" key="3">
    <source>
        <dbReference type="Proteomes" id="UP000184513"/>
    </source>
</evidence>
<dbReference type="InterPro" id="IPR021109">
    <property type="entry name" value="Peptidase_aspartic_dom_sf"/>
</dbReference>
<protein>
    <submittedName>
        <fullName evidence="2">Uncharacterized conserved protein</fullName>
    </submittedName>
</protein>
<dbReference type="AlphaFoldDB" id="A0A1M7NJB3"/>
<dbReference type="RefSeq" id="WP_073094563.1">
    <property type="nucleotide sequence ID" value="NZ_FRCY01000005.1"/>
</dbReference>
<evidence type="ECO:0000259" key="1">
    <source>
        <dbReference type="Pfam" id="PF05618"/>
    </source>
</evidence>